<dbReference type="Proteomes" id="UP000268857">
    <property type="component" value="Unassembled WGS sequence"/>
</dbReference>
<dbReference type="EMBL" id="RSCJ01000019">
    <property type="protein sequence ID" value="RUR76726.1"/>
    <property type="molecule type" value="Genomic_DNA"/>
</dbReference>
<reference evidence="1 2" key="1">
    <citation type="journal article" date="2019" name="Genome Biol. Evol.">
        <title>Day and night: Metabolic profiles and evolutionary relationships of six axenic non-marine cyanobacteria.</title>
        <authorList>
            <person name="Will S.E."/>
            <person name="Henke P."/>
            <person name="Boedeker C."/>
            <person name="Huang S."/>
            <person name="Brinkmann H."/>
            <person name="Rohde M."/>
            <person name="Jarek M."/>
            <person name="Friedl T."/>
            <person name="Seufert S."/>
            <person name="Schumacher M."/>
            <person name="Overmann J."/>
            <person name="Neumann-Schaal M."/>
            <person name="Petersen J."/>
        </authorList>
    </citation>
    <scope>NUCLEOTIDE SEQUENCE [LARGE SCALE GENOMIC DNA]</scope>
    <source>
        <strain evidence="1 2">PCC 6912</strain>
    </source>
</reference>
<dbReference type="AlphaFoldDB" id="A0A433N5L1"/>
<evidence type="ECO:0000313" key="1">
    <source>
        <dbReference type="EMBL" id="RUR76726.1"/>
    </source>
</evidence>
<accession>A0A433N5L1</accession>
<evidence type="ECO:0000313" key="2">
    <source>
        <dbReference type="Proteomes" id="UP000268857"/>
    </source>
</evidence>
<dbReference type="STRING" id="211165.GCA_000317285_02646"/>
<organism evidence="1 2">
    <name type="scientific">Chlorogloeopsis fritschii PCC 6912</name>
    <dbReference type="NCBI Taxonomy" id="211165"/>
    <lineage>
        <taxon>Bacteria</taxon>
        <taxon>Bacillati</taxon>
        <taxon>Cyanobacteriota</taxon>
        <taxon>Cyanophyceae</taxon>
        <taxon>Nostocales</taxon>
        <taxon>Chlorogloeopsidaceae</taxon>
        <taxon>Chlorogloeopsis</taxon>
    </lineage>
</organism>
<proteinExistence type="predicted"/>
<comment type="caution">
    <text evidence="1">The sequence shown here is derived from an EMBL/GenBank/DDBJ whole genome shotgun (WGS) entry which is preliminary data.</text>
</comment>
<dbReference type="Pfam" id="PF10989">
    <property type="entry name" value="DUF2808"/>
    <property type="match status" value="1"/>
</dbReference>
<protein>
    <recommendedName>
        <fullName evidence="3">DUF2808 domain-containing protein</fullName>
    </recommendedName>
</protein>
<evidence type="ECO:0008006" key="3">
    <source>
        <dbReference type="Google" id="ProtNLM"/>
    </source>
</evidence>
<dbReference type="RefSeq" id="WP_016876379.1">
    <property type="nucleotide sequence ID" value="NZ_AJLN01000074.1"/>
</dbReference>
<sequence length="187" mass="20812">MKGYNMQLLKWFQVGLLTGTLAVSLGSVGVLSQSVQAQESQVSITSTKSSGFRLLDAKTSEQSVDTRNTMYYFTINLPKDAPPLERITILQVGGRNLIEYNKDRIGTFVNRQRGQQVPLKEIKIDPKSQEVTVVFARPLQPGQIVTVNIGPFENPQTDGNYLFSVKAFPQGDTNGQLVGYARLRFVR</sequence>
<keyword evidence="2" id="KW-1185">Reference proteome</keyword>
<dbReference type="OrthoDB" id="423147at2"/>
<gene>
    <name evidence="1" type="ORF">PCC6912_41300</name>
</gene>
<dbReference type="InterPro" id="IPR021256">
    <property type="entry name" value="DUF2808"/>
</dbReference>
<name>A0A433N5L1_CHLFR</name>